<dbReference type="EMBL" id="BPWL01000007">
    <property type="protein sequence ID" value="GJJ11756.1"/>
    <property type="molecule type" value="Genomic_DNA"/>
</dbReference>
<organism evidence="7 8">
    <name type="scientific">Clathrus columnatus</name>
    <dbReference type="NCBI Taxonomy" id="1419009"/>
    <lineage>
        <taxon>Eukaryota</taxon>
        <taxon>Fungi</taxon>
        <taxon>Dikarya</taxon>
        <taxon>Basidiomycota</taxon>
        <taxon>Agaricomycotina</taxon>
        <taxon>Agaricomycetes</taxon>
        <taxon>Phallomycetidae</taxon>
        <taxon>Phallales</taxon>
        <taxon>Clathraceae</taxon>
        <taxon>Clathrus</taxon>
    </lineage>
</organism>
<dbReference type="InterPro" id="IPR017853">
    <property type="entry name" value="GH"/>
</dbReference>
<evidence type="ECO:0000256" key="4">
    <source>
        <dbReference type="SAM" id="MobiDB-lite"/>
    </source>
</evidence>
<evidence type="ECO:0000313" key="7">
    <source>
        <dbReference type="EMBL" id="GJJ11756.1"/>
    </source>
</evidence>
<evidence type="ECO:0000256" key="2">
    <source>
        <dbReference type="ARBA" id="ARBA00022801"/>
    </source>
</evidence>
<dbReference type="SUPFAM" id="SSF51445">
    <property type="entry name" value="(Trans)glycosidases"/>
    <property type="match status" value="1"/>
</dbReference>
<dbReference type="GO" id="GO:1904462">
    <property type="term" value="P:ergosteryl 3-beta-D-glucoside catabolic process"/>
    <property type="evidence" value="ECO:0007669"/>
    <property type="project" value="TreeGrafter"/>
</dbReference>
<evidence type="ECO:0000259" key="5">
    <source>
        <dbReference type="Pfam" id="PF00150"/>
    </source>
</evidence>
<accession>A0AAV5AFL4</accession>
<dbReference type="PANTHER" id="PTHR31308">
    <property type="match status" value="1"/>
</dbReference>
<sequence>MLPSLSISTATTSPKPSPHPYLLHTARSSFKDSNNRTIILRGVNLGGSSKLPYGRSSHETEGFWEDVEDEDDEDGQNVSYIGRPFSLWDPDSSNGEVEDGLKKERREGWYTSNWNESADCHLTRLRDWGFNLIRYVVTWEALEHAGPGKYDYEFIEYTIEVLKKCKEYGFRVYIDPHQDIWSRFSGGSGAPYWTLKACGLNPRNFSQTATAILHHEYPNTESPDPASLPAMLWSTGYGRLVAQTMFTLFWGGKTYAPKCIIDDMNIQDWLQQHYIDAFGILADKILEAGGLVDECIIGWDSLNEPFAGYCALADLENGSTSHGASLKKGIQPTIIQNLCLGMGMKQVVEHWDFGSFGPKRDGEVEIDPKGVKAWMTLEEADEVGGVSTKWGWKRHADWELGTCVWALHGVWSPETSQFLNPAYFSSPTSSFLQDFWLPHFKTFVSRIRSSHPNCILFVQPPVFEPPPPIDESILQGRACLSTHYYDGLTLVTRHWNWFNADALGVIRGKYRWTWQAVKIGSSAIRKSLQDQLSILKSDATLISSCPRYPTVIGEIGTPMDMDSKRSYGTPYSDPKDGDKYKNDYSNQVKALDASLNALDGDNGLSAAIWSYAPGNDHLWGDGWNLEDLSIWCKEEEEKKEEEEVETMVEEEGGNGTMMGSSSANLLLDEQGRVEVRIMPPTPSSSCKRRMRKMTPSPSPSPSPLNMSSTTSLALDDGSVPIPPNPFATTTSLPILSVKPHPTVDNNNLTNITSTATTKPTPPLLTTPSSRLKFLTSGARALEAFCRPYPIATVGKPSNVSFDVDQGVFKMTVYASANDRDGRDQVVPTEIFVPLVQFASEDVWRESSGGGRRKSGDGAAKVTKTTAAGEGDGSGSTSSGSITPAMTPLPSSYHYPPPRINMDDSIPPTPQSIISTAATLASLSPILPTTNTSSATASSSKNEQLPSPMNLIIECTADTSVEVDMDRQVVKWYYDLPPRPSDDDDEMVVVEYQIVIRRGKGKVKSGVRVVEIGKKVADGDEEKVGQSMEEEDDDDERTPTCWDYIERCCNWRAWLGW</sequence>
<feature type="compositionally biased region" description="Low complexity" evidence="4">
    <location>
        <begin position="856"/>
        <end position="880"/>
    </location>
</feature>
<feature type="region of interest" description="Disordered" evidence="4">
    <location>
        <begin position="677"/>
        <end position="710"/>
    </location>
</feature>
<dbReference type="InterPro" id="IPR041036">
    <property type="entry name" value="GH5_C"/>
</dbReference>
<comment type="similarity">
    <text evidence="1">Belongs to the glycosyl hydrolase 5 (cellulase A) family.</text>
</comment>
<dbReference type="AlphaFoldDB" id="A0AAV5AFL4"/>
<dbReference type="InterPro" id="IPR052066">
    <property type="entry name" value="Glycosphingolipid_Hydrolases"/>
</dbReference>
<feature type="region of interest" description="Disordered" evidence="4">
    <location>
        <begin position="1"/>
        <end position="21"/>
    </location>
</feature>
<feature type="domain" description="Glycoside hydrolase family 5 C-terminal" evidence="6">
    <location>
        <begin position="786"/>
        <end position="840"/>
    </location>
</feature>
<dbReference type="Proteomes" id="UP001050691">
    <property type="component" value="Unassembled WGS sequence"/>
</dbReference>
<dbReference type="PANTHER" id="PTHR31308:SF6">
    <property type="entry name" value="GLYCOSIDE HYDROLASE FAMILY 5 C-TERMINAL DOMAIN-CONTAINING PROTEIN"/>
    <property type="match status" value="1"/>
</dbReference>
<feature type="compositionally biased region" description="Polar residues" evidence="4">
    <location>
        <begin position="1"/>
        <end position="14"/>
    </location>
</feature>
<gene>
    <name evidence="7" type="ORF">Clacol_005994</name>
</gene>
<name>A0AAV5AFL4_9AGAM</name>
<dbReference type="Gene3D" id="2.60.40.1180">
    <property type="entry name" value="Golgi alpha-mannosidase II"/>
    <property type="match status" value="1"/>
</dbReference>
<evidence type="ECO:0000259" key="6">
    <source>
        <dbReference type="Pfam" id="PF18564"/>
    </source>
</evidence>
<dbReference type="GO" id="GO:0000272">
    <property type="term" value="P:polysaccharide catabolic process"/>
    <property type="evidence" value="ECO:0007669"/>
    <property type="project" value="InterPro"/>
</dbReference>
<evidence type="ECO:0000256" key="3">
    <source>
        <dbReference type="ARBA" id="ARBA00023295"/>
    </source>
</evidence>
<protein>
    <recommendedName>
        <fullName evidence="9">Glycoside hydrolase family 5 protein</fullName>
    </recommendedName>
</protein>
<dbReference type="Gene3D" id="3.20.20.80">
    <property type="entry name" value="Glycosidases"/>
    <property type="match status" value="2"/>
</dbReference>
<evidence type="ECO:0000256" key="1">
    <source>
        <dbReference type="ARBA" id="ARBA00005641"/>
    </source>
</evidence>
<keyword evidence="8" id="KW-1185">Reference proteome</keyword>
<dbReference type="Pfam" id="PF00150">
    <property type="entry name" value="Cellulase"/>
    <property type="match status" value="1"/>
</dbReference>
<keyword evidence="2" id="KW-0378">Hydrolase</keyword>
<dbReference type="GO" id="GO:0050295">
    <property type="term" value="F:steryl-beta-glucosidase activity"/>
    <property type="evidence" value="ECO:0007669"/>
    <property type="project" value="TreeGrafter"/>
</dbReference>
<feature type="domain" description="Glycoside hydrolase family 5" evidence="5">
    <location>
        <begin position="109"/>
        <end position="181"/>
    </location>
</feature>
<feature type="region of interest" description="Disordered" evidence="4">
    <location>
        <begin position="843"/>
        <end position="910"/>
    </location>
</feature>
<dbReference type="Pfam" id="PF18564">
    <property type="entry name" value="Glyco_hydro_5_C"/>
    <property type="match status" value="1"/>
</dbReference>
<evidence type="ECO:0008006" key="9">
    <source>
        <dbReference type="Google" id="ProtNLM"/>
    </source>
</evidence>
<proteinExistence type="inferred from homology"/>
<evidence type="ECO:0000313" key="8">
    <source>
        <dbReference type="Proteomes" id="UP001050691"/>
    </source>
</evidence>
<dbReference type="InterPro" id="IPR013780">
    <property type="entry name" value="Glyco_hydro_b"/>
</dbReference>
<dbReference type="InterPro" id="IPR001547">
    <property type="entry name" value="Glyco_hydro_5"/>
</dbReference>
<reference evidence="7" key="1">
    <citation type="submission" date="2021-10" db="EMBL/GenBank/DDBJ databases">
        <title>De novo Genome Assembly of Clathrus columnatus (Basidiomycota, Fungi) Using Illumina and Nanopore Sequence Data.</title>
        <authorList>
            <person name="Ogiso-Tanaka E."/>
            <person name="Itagaki H."/>
            <person name="Hosoya T."/>
            <person name="Hosaka K."/>
        </authorList>
    </citation>
    <scope>NUCLEOTIDE SEQUENCE</scope>
    <source>
        <strain evidence="7">MO-923</strain>
    </source>
</reference>
<comment type="caution">
    <text evidence="7">The sequence shown here is derived from an EMBL/GenBank/DDBJ whole genome shotgun (WGS) entry which is preliminary data.</text>
</comment>
<keyword evidence="3" id="KW-0326">Glycosidase</keyword>